<sequence length="172" mass="17867">MPLPMLIFGGVPIVLHAGAPDLSIEPLRGSALVRMGNGDAVQMTHWSGKRSGTISGAGWMPPGLDGLDYTQPIELLSVQQETITGSANAVALSSSPRPDHAPWALALVGRDWLATPCAVVDGIATATPVAGATLYSISWFPAITVFAAPPSRGVSRGNSATPHSWSITFEEV</sequence>
<name>A0A2R3QWN8_ECTME</name>
<dbReference type="Proteomes" id="UP000238327">
    <property type="component" value="Chromosome"/>
</dbReference>
<dbReference type="OrthoDB" id="8526408at2"/>
<proteinExistence type="predicted"/>
<dbReference type="RefSeq" id="WP_106742614.1">
    <property type="nucleotide sequence ID" value="NZ_CP027657.1"/>
</dbReference>
<reference evidence="1 2" key="1">
    <citation type="submission" date="2018-03" db="EMBL/GenBank/DDBJ databases">
        <title>Complete genome sequence and methylome analysis of Pseudomonas mendocina NEB 698.</title>
        <authorList>
            <person name="Morgan R.D."/>
        </authorList>
    </citation>
    <scope>NUCLEOTIDE SEQUENCE [LARGE SCALE GENOMIC DNA]</scope>
    <source>
        <strain evidence="1 2">NEB698</strain>
    </source>
</reference>
<evidence type="ECO:0000313" key="1">
    <source>
        <dbReference type="EMBL" id="AVO56166.1"/>
    </source>
</evidence>
<evidence type="ECO:0000313" key="2">
    <source>
        <dbReference type="Proteomes" id="UP000238327"/>
    </source>
</evidence>
<gene>
    <name evidence="1" type="ORF">C7A17_26625</name>
</gene>
<accession>A0A2R3QWN8</accession>
<organism evidence="1 2">
    <name type="scientific">Ectopseudomonas mendocina</name>
    <name type="common">Pseudomonas mendocina</name>
    <dbReference type="NCBI Taxonomy" id="300"/>
    <lineage>
        <taxon>Bacteria</taxon>
        <taxon>Pseudomonadati</taxon>
        <taxon>Pseudomonadota</taxon>
        <taxon>Gammaproteobacteria</taxon>
        <taxon>Pseudomonadales</taxon>
        <taxon>Pseudomonadaceae</taxon>
        <taxon>Ectopseudomonas</taxon>
    </lineage>
</organism>
<dbReference type="AlphaFoldDB" id="A0A2R3QWN8"/>
<dbReference type="EMBL" id="CP027657">
    <property type="protein sequence ID" value="AVO56166.1"/>
    <property type="molecule type" value="Genomic_DNA"/>
</dbReference>
<protein>
    <submittedName>
        <fullName evidence="1">Uncharacterized protein</fullName>
    </submittedName>
</protein>